<dbReference type="PANTHER" id="PTHR10458">
    <property type="entry name" value="PEPTIDE DEFORMYLASE"/>
    <property type="match status" value="1"/>
</dbReference>
<evidence type="ECO:0000256" key="4">
    <source>
        <dbReference type="ARBA" id="ARBA00022917"/>
    </source>
</evidence>
<dbReference type="STRING" id="187868.SAMN05192589_106117"/>
<evidence type="ECO:0000256" key="2">
    <source>
        <dbReference type="ARBA" id="ARBA00022723"/>
    </source>
</evidence>
<dbReference type="InterPro" id="IPR023635">
    <property type="entry name" value="Peptide_deformylase"/>
</dbReference>
<dbReference type="HAMAP" id="MF_00163">
    <property type="entry name" value="Pep_deformylase"/>
    <property type="match status" value="1"/>
</dbReference>
<dbReference type="PRINTS" id="PR01576">
    <property type="entry name" value="PDEFORMYLASE"/>
</dbReference>
<dbReference type="FunFam" id="3.90.45.10:FF:000003">
    <property type="entry name" value="Peptide deformylase"/>
    <property type="match status" value="1"/>
</dbReference>
<dbReference type="GO" id="GO:0006412">
    <property type="term" value="P:translation"/>
    <property type="evidence" value="ECO:0007669"/>
    <property type="project" value="UniProtKB-UniRule"/>
</dbReference>
<dbReference type="AlphaFoldDB" id="A0A1G6ULF5"/>
<dbReference type="CDD" id="cd00487">
    <property type="entry name" value="Pep_deformylase"/>
    <property type="match status" value="1"/>
</dbReference>
<dbReference type="Proteomes" id="UP000198781">
    <property type="component" value="Unassembled WGS sequence"/>
</dbReference>
<comment type="similarity">
    <text evidence="1 6">Belongs to the polypeptide deformylase family.</text>
</comment>
<dbReference type="NCBIfam" id="TIGR00079">
    <property type="entry name" value="pept_deformyl"/>
    <property type="match status" value="1"/>
</dbReference>
<gene>
    <name evidence="6" type="primary">def</name>
    <name evidence="7" type="ORF">SAMN05192589_106117</name>
</gene>
<evidence type="ECO:0000256" key="6">
    <source>
        <dbReference type="HAMAP-Rule" id="MF_00163"/>
    </source>
</evidence>
<dbReference type="EC" id="3.5.1.88" evidence="6"/>
<feature type="binding site" evidence="6">
    <location>
        <position position="117"/>
    </location>
    <ligand>
        <name>Fe cation</name>
        <dbReference type="ChEBI" id="CHEBI:24875"/>
    </ligand>
</feature>
<dbReference type="Pfam" id="PF01327">
    <property type="entry name" value="Pep_deformylase"/>
    <property type="match status" value="1"/>
</dbReference>
<evidence type="ECO:0000256" key="1">
    <source>
        <dbReference type="ARBA" id="ARBA00010759"/>
    </source>
</evidence>
<reference evidence="7 8" key="1">
    <citation type="submission" date="2016-10" db="EMBL/GenBank/DDBJ databases">
        <authorList>
            <person name="de Groot N.N."/>
        </authorList>
    </citation>
    <scope>NUCLEOTIDE SEQUENCE [LARGE SCALE GENOMIC DNA]</scope>
    <source>
        <strain evidence="7 8">DSM 16619</strain>
    </source>
</reference>
<dbReference type="Gene3D" id="3.90.45.10">
    <property type="entry name" value="Peptide deformylase"/>
    <property type="match status" value="1"/>
</dbReference>
<name>A0A1G6ULF5_9BURK</name>
<keyword evidence="5 6" id="KW-0408">Iron</keyword>
<dbReference type="InterPro" id="IPR036821">
    <property type="entry name" value="Peptide_deformylase_sf"/>
</dbReference>
<feature type="binding site" evidence="6">
    <location>
        <position position="159"/>
    </location>
    <ligand>
        <name>Fe cation</name>
        <dbReference type="ChEBI" id="CHEBI:24875"/>
    </ligand>
</feature>
<keyword evidence="3 6" id="KW-0378">Hydrolase</keyword>
<dbReference type="SUPFAM" id="SSF56420">
    <property type="entry name" value="Peptide deformylase"/>
    <property type="match status" value="1"/>
</dbReference>
<comment type="cofactor">
    <cofactor evidence="6">
        <name>Fe(2+)</name>
        <dbReference type="ChEBI" id="CHEBI:29033"/>
    </cofactor>
    <text evidence="6">Binds 1 Fe(2+) ion.</text>
</comment>
<sequence>MLLGTFDLASALLFLPMTVQNILKMGDPRLLRVAQPVTEFDTDALHLLVRDMLETMEAVNGAGLAAPQIGVDLQLVIFGSDRPNPRYPDRPIVPRTVLLNPQITPLGDEEEEDWEGCLSVPGLRGKVPRWSRIRYEGVDPYGDAIDRTAEGFHARVVQHECDHLIGKLYPMRVRDFTQFGYTEVLFPEIDAAEDD</sequence>
<keyword evidence="4 6" id="KW-0648">Protein biosynthesis</keyword>
<dbReference type="PANTHER" id="PTHR10458:SF20">
    <property type="entry name" value="PEPTIDE DEFORMYLASE 1"/>
    <property type="match status" value="1"/>
</dbReference>
<organism evidence="7 8">
    <name type="scientific">Paracidovorax valerianellae</name>
    <dbReference type="NCBI Taxonomy" id="187868"/>
    <lineage>
        <taxon>Bacteria</taxon>
        <taxon>Pseudomonadati</taxon>
        <taxon>Pseudomonadota</taxon>
        <taxon>Betaproteobacteria</taxon>
        <taxon>Burkholderiales</taxon>
        <taxon>Comamonadaceae</taxon>
        <taxon>Paracidovorax</taxon>
    </lineage>
</organism>
<evidence type="ECO:0000313" key="7">
    <source>
        <dbReference type="EMBL" id="SDD42260.1"/>
    </source>
</evidence>
<dbReference type="PIRSF" id="PIRSF004749">
    <property type="entry name" value="Pep_def"/>
    <property type="match status" value="1"/>
</dbReference>
<dbReference type="EMBL" id="FMZC01000006">
    <property type="protein sequence ID" value="SDD42260.1"/>
    <property type="molecule type" value="Genomic_DNA"/>
</dbReference>
<evidence type="ECO:0000256" key="5">
    <source>
        <dbReference type="ARBA" id="ARBA00023004"/>
    </source>
</evidence>
<protein>
    <recommendedName>
        <fullName evidence="6">Peptide deformylase</fullName>
        <shortName evidence="6">PDF</shortName>
        <ecNumber evidence="6">3.5.1.88</ecNumber>
    </recommendedName>
    <alternativeName>
        <fullName evidence="6">Polypeptide deformylase</fullName>
    </alternativeName>
</protein>
<keyword evidence="2 6" id="KW-0479">Metal-binding</keyword>
<comment type="function">
    <text evidence="6">Removes the formyl group from the N-terminal Met of newly synthesized proteins. Requires at least a dipeptide for an efficient rate of reaction. N-terminal L-methionine is a prerequisite for activity but the enzyme has broad specificity at other positions.</text>
</comment>
<dbReference type="NCBIfam" id="NF001159">
    <property type="entry name" value="PRK00150.1-3"/>
    <property type="match status" value="1"/>
</dbReference>
<feature type="active site" evidence="6">
    <location>
        <position position="160"/>
    </location>
</feature>
<evidence type="ECO:0000256" key="3">
    <source>
        <dbReference type="ARBA" id="ARBA00022801"/>
    </source>
</evidence>
<accession>A0A1G6ULF5</accession>
<proteinExistence type="inferred from homology"/>
<feature type="binding site" evidence="6">
    <location>
        <position position="163"/>
    </location>
    <ligand>
        <name>Fe cation</name>
        <dbReference type="ChEBI" id="CHEBI:24875"/>
    </ligand>
</feature>
<comment type="catalytic activity">
    <reaction evidence="6">
        <text>N-terminal N-formyl-L-methionyl-[peptide] + H2O = N-terminal L-methionyl-[peptide] + formate</text>
        <dbReference type="Rhea" id="RHEA:24420"/>
        <dbReference type="Rhea" id="RHEA-COMP:10639"/>
        <dbReference type="Rhea" id="RHEA-COMP:10640"/>
        <dbReference type="ChEBI" id="CHEBI:15377"/>
        <dbReference type="ChEBI" id="CHEBI:15740"/>
        <dbReference type="ChEBI" id="CHEBI:49298"/>
        <dbReference type="ChEBI" id="CHEBI:64731"/>
        <dbReference type="EC" id="3.5.1.88"/>
    </reaction>
</comment>
<dbReference type="GO" id="GO:0042586">
    <property type="term" value="F:peptide deformylase activity"/>
    <property type="evidence" value="ECO:0007669"/>
    <property type="project" value="UniProtKB-UniRule"/>
</dbReference>
<keyword evidence="8" id="KW-1185">Reference proteome</keyword>
<dbReference type="GO" id="GO:0046872">
    <property type="term" value="F:metal ion binding"/>
    <property type="evidence" value="ECO:0007669"/>
    <property type="project" value="UniProtKB-KW"/>
</dbReference>
<evidence type="ECO:0000313" key="8">
    <source>
        <dbReference type="Proteomes" id="UP000198781"/>
    </source>
</evidence>